<evidence type="ECO:0000256" key="1">
    <source>
        <dbReference type="SAM" id="Phobius"/>
    </source>
</evidence>
<feature type="transmembrane region" description="Helical" evidence="1">
    <location>
        <begin position="34"/>
        <end position="54"/>
    </location>
</feature>
<feature type="transmembrane region" description="Helical" evidence="1">
    <location>
        <begin position="87"/>
        <end position="107"/>
    </location>
</feature>
<accession>A0A6L3W0P6</accession>
<evidence type="ECO:0000313" key="3">
    <source>
        <dbReference type="Proteomes" id="UP000483004"/>
    </source>
</evidence>
<feature type="transmembrane region" description="Helical" evidence="1">
    <location>
        <begin position="61"/>
        <end position="81"/>
    </location>
</feature>
<keyword evidence="1" id="KW-0472">Membrane</keyword>
<dbReference type="OrthoDB" id="10000321at2"/>
<proteinExistence type="predicted"/>
<keyword evidence="1" id="KW-1133">Transmembrane helix</keyword>
<comment type="caution">
    <text evidence="2">The sequence shown here is derived from an EMBL/GenBank/DDBJ whole genome shotgun (WGS) entry which is preliminary data.</text>
</comment>
<dbReference type="Proteomes" id="UP000483004">
    <property type="component" value="Unassembled WGS sequence"/>
</dbReference>
<dbReference type="AlphaFoldDB" id="A0A6L3W0P6"/>
<keyword evidence="3" id="KW-1185">Reference proteome</keyword>
<gene>
    <name evidence="2" type="ORF">F9B16_03945</name>
</gene>
<dbReference type="RefSeq" id="WP_151538434.1">
    <property type="nucleotide sequence ID" value="NZ_WBMR01000006.1"/>
</dbReference>
<sequence>MNRTTTGLTLCALSAAFNADGVIALGESDAPPAFVGILSAVLGLGTLAGVLLALRGRRGGVPLAIGTRLASAAVLDVPTYFIGAPAWVYVTVGAGMVLGLSGAGALWSARGARAAA</sequence>
<name>A0A6L3W0P6_9ACTN</name>
<protein>
    <submittedName>
        <fullName evidence="2">Uncharacterized protein</fullName>
    </submittedName>
</protein>
<evidence type="ECO:0000313" key="2">
    <source>
        <dbReference type="EMBL" id="KAB2388437.1"/>
    </source>
</evidence>
<keyword evidence="1" id="KW-0812">Transmembrane</keyword>
<reference evidence="2 3" key="1">
    <citation type="submission" date="2019-09" db="EMBL/GenBank/DDBJ databases">
        <title>Actinomadura physcomitrii sp. nov., a novel actinomycete isolated from moss [Physcomitrium sphaericum (Ludw) Fuernr].</title>
        <authorList>
            <person name="Liu C."/>
            <person name="Zhuang X."/>
        </authorList>
    </citation>
    <scope>NUCLEOTIDE SEQUENCE [LARGE SCALE GENOMIC DNA]</scope>
    <source>
        <strain evidence="2 3">CYP1-1B</strain>
    </source>
</reference>
<dbReference type="EMBL" id="WBMR01000006">
    <property type="protein sequence ID" value="KAB2388437.1"/>
    <property type="molecule type" value="Genomic_DNA"/>
</dbReference>
<organism evidence="2 3">
    <name type="scientific">Actinomadura montaniterrae</name>
    <dbReference type="NCBI Taxonomy" id="1803903"/>
    <lineage>
        <taxon>Bacteria</taxon>
        <taxon>Bacillati</taxon>
        <taxon>Actinomycetota</taxon>
        <taxon>Actinomycetes</taxon>
        <taxon>Streptosporangiales</taxon>
        <taxon>Thermomonosporaceae</taxon>
        <taxon>Actinomadura</taxon>
    </lineage>
</organism>